<dbReference type="InterPro" id="IPR027417">
    <property type="entry name" value="P-loop_NTPase"/>
</dbReference>
<dbReference type="RefSeq" id="WP_220560808.1">
    <property type="nucleotide sequence ID" value="NZ_CP074133.1"/>
</dbReference>
<dbReference type="InterPro" id="IPR003439">
    <property type="entry name" value="ABC_transporter-like_ATP-bd"/>
</dbReference>
<evidence type="ECO:0000256" key="4">
    <source>
        <dbReference type="ARBA" id="ARBA00022840"/>
    </source>
</evidence>
<dbReference type="Proteomes" id="UP000676079">
    <property type="component" value="Chromosome"/>
</dbReference>
<evidence type="ECO:0000259" key="5">
    <source>
        <dbReference type="PROSITE" id="PS50893"/>
    </source>
</evidence>
<dbReference type="PANTHER" id="PTHR42734">
    <property type="entry name" value="METAL TRANSPORT SYSTEM ATP-BINDING PROTEIN TM_0124-RELATED"/>
    <property type="match status" value="1"/>
</dbReference>
<proteinExistence type="inferred from homology"/>
<dbReference type="PROSITE" id="PS00211">
    <property type="entry name" value="ABC_TRANSPORTER_1"/>
    <property type="match status" value="1"/>
</dbReference>
<accession>A0ABX8BT77</accession>
<dbReference type="GO" id="GO:0005524">
    <property type="term" value="F:ATP binding"/>
    <property type="evidence" value="ECO:0007669"/>
    <property type="project" value="UniProtKB-KW"/>
</dbReference>
<reference evidence="6 7" key="1">
    <citation type="submission" date="2021-05" db="EMBL/GenBank/DDBJ databases">
        <title>Direct Submission.</title>
        <authorList>
            <person name="Li K."/>
            <person name="Gao J."/>
        </authorList>
    </citation>
    <scope>NUCLEOTIDE SEQUENCE [LARGE SCALE GENOMIC DNA]</scope>
    <source>
        <strain evidence="6 7">Mg02</strain>
    </source>
</reference>
<dbReference type="Gene3D" id="3.40.50.300">
    <property type="entry name" value="P-loop containing nucleotide triphosphate hydrolases"/>
    <property type="match status" value="1"/>
</dbReference>
<organism evidence="6 7">
    <name type="scientific">Nocardiopsis changdeensis</name>
    <dbReference type="NCBI Taxonomy" id="2831969"/>
    <lineage>
        <taxon>Bacteria</taxon>
        <taxon>Bacillati</taxon>
        <taxon>Actinomycetota</taxon>
        <taxon>Actinomycetes</taxon>
        <taxon>Streptosporangiales</taxon>
        <taxon>Nocardiopsidaceae</taxon>
        <taxon>Nocardiopsis</taxon>
    </lineage>
</organism>
<dbReference type="EMBL" id="CP074133">
    <property type="protein sequence ID" value="QUX25284.1"/>
    <property type="molecule type" value="Genomic_DNA"/>
</dbReference>
<keyword evidence="7" id="KW-1185">Reference proteome</keyword>
<dbReference type="InterPro" id="IPR017871">
    <property type="entry name" value="ABC_transporter-like_CS"/>
</dbReference>
<dbReference type="PANTHER" id="PTHR42734:SF5">
    <property type="entry name" value="IRON TRANSPORT SYSTEM ATP-BINDING PROTEIN HI_0361-RELATED"/>
    <property type="match status" value="1"/>
</dbReference>
<name>A0ABX8BT77_9ACTN</name>
<evidence type="ECO:0000313" key="6">
    <source>
        <dbReference type="EMBL" id="QUX25284.1"/>
    </source>
</evidence>
<dbReference type="Pfam" id="PF00005">
    <property type="entry name" value="ABC_tran"/>
    <property type="match status" value="1"/>
</dbReference>
<evidence type="ECO:0000256" key="1">
    <source>
        <dbReference type="ARBA" id="ARBA00005417"/>
    </source>
</evidence>
<keyword evidence="2" id="KW-0813">Transport</keyword>
<dbReference type="InterPro" id="IPR003593">
    <property type="entry name" value="AAA+_ATPase"/>
</dbReference>
<protein>
    <submittedName>
        <fullName evidence="6">Metal ABC transporter ATP-binding protein</fullName>
    </submittedName>
</protein>
<sequence length="227" mass="23759">MTSDGAGTAGAPAVELADVYAGHGGRDVLRGVTLALPAGTVTALVGANGSGKSTLLSVMAGVLAPRTGSVSLGTPRRPALVVQRSAVSDALPITVRETVEMGRWGLRGPWRRLTRRDREEVGACMERLGVADLARRQLGELSGGQRQRVLLAQGLAQEADLLLLDEPATGLDADSRARIGEVLEQERARGVTVVHATHSEREAARADLVLRMRGGLPREAGGALAQR</sequence>
<evidence type="ECO:0000256" key="2">
    <source>
        <dbReference type="ARBA" id="ARBA00022448"/>
    </source>
</evidence>
<keyword evidence="3" id="KW-0547">Nucleotide-binding</keyword>
<comment type="similarity">
    <text evidence="1">Belongs to the ABC transporter superfamily.</text>
</comment>
<evidence type="ECO:0000313" key="7">
    <source>
        <dbReference type="Proteomes" id="UP000676079"/>
    </source>
</evidence>
<dbReference type="SMART" id="SM00382">
    <property type="entry name" value="AAA"/>
    <property type="match status" value="1"/>
</dbReference>
<dbReference type="PROSITE" id="PS50893">
    <property type="entry name" value="ABC_TRANSPORTER_2"/>
    <property type="match status" value="1"/>
</dbReference>
<evidence type="ECO:0000256" key="3">
    <source>
        <dbReference type="ARBA" id="ARBA00022741"/>
    </source>
</evidence>
<dbReference type="SUPFAM" id="SSF52540">
    <property type="entry name" value="P-loop containing nucleoside triphosphate hydrolases"/>
    <property type="match status" value="1"/>
</dbReference>
<gene>
    <name evidence="6" type="ORF">KGD84_14115</name>
</gene>
<dbReference type="InterPro" id="IPR047748">
    <property type="entry name" value="AztA-like"/>
</dbReference>
<keyword evidence="4 6" id="KW-0067">ATP-binding</keyword>
<dbReference type="NCBIfam" id="NF040873">
    <property type="entry name" value="AztA"/>
    <property type="match status" value="1"/>
</dbReference>
<dbReference type="InterPro" id="IPR050153">
    <property type="entry name" value="Metal_Ion_Import_ABC"/>
</dbReference>
<feature type="domain" description="ABC transporter" evidence="5">
    <location>
        <begin position="14"/>
        <end position="227"/>
    </location>
</feature>